<dbReference type="InterPro" id="IPR007492">
    <property type="entry name" value="LytTR_DNA-bd_dom"/>
</dbReference>
<evidence type="ECO:0000256" key="1">
    <source>
        <dbReference type="PROSITE-ProRule" id="PRU00169"/>
    </source>
</evidence>
<dbReference type="PROSITE" id="PS50930">
    <property type="entry name" value="HTH_LYTTR"/>
    <property type="match status" value="1"/>
</dbReference>
<dbReference type="KEGG" id="mcos:GM418_13830"/>
<dbReference type="InterPro" id="IPR001789">
    <property type="entry name" value="Sig_transdc_resp-reg_receiver"/>
</dbReference>
<dbReference type="Gene3D" id="2.40.50.1020">
    <property type="entry name" value="LytTr DNA-binding domain"/>
    <property type="match status" value="1"/>
</dbReference>
<dbReference type="EMBL" id="CP046401">
    <property type="protein sequence ID" value="QGY44706.1"/>
    <property type="molecule type" value="Genomic_DNA"/>
</dbReference>
<organism evidence="4 5">
    <name type="scientific">Maribellus comscasis</name>
    <dbReference type="NCBI Taxonomy" id="2681766"/>
    <lineage>
        <taxon>Bacteria</taxon>
        <taxon>Pseudomonadati</taxon>
        <taxon>Bacteroidota</taxon>
        <taxon>Bacteroidia</taxon>
        <taxon>Marinilabiliales</taxon>
        <taxon>Prolixibacteraceae</taxon>
        <taxon>Maribellus</taxon>
    </lineage>
</organism>
<dbReference type="SMART" id="SM00448">
    <property type="entry name" value="REC"/>
    <property type="match status" value="1"/>
</dbReference>
<sequence>MIRCLIVDDEHLAREAIKAYIEKIPELALVGECENALQAMAFLRKENIDLIFLDIEMPEIDGISFLKYVKNNPRVVFTTAYRNYAIEAFDLDVIDYLLKPISFERFVLAINKFYERKNSNVSHNETNKTNRNFINIKANRKTYKIDIVNIDYIESLKDYVKIICADESIITHDSLSNFETILKEYGFIRTHNSFLVAIDKIKSFNSESVFLKNKELPISRTYKKFVLSHLER</sequence>
<dbReference type="AlphaFoldDB" id="A0A6I6JP10"/>
<dbReference type="SUPFAM" id="SSF52172">
    <property type="entry name" value="CheY-like"/>
    <property type="match status" value="1"/>
</dbReference>
<gene>
    <name evidence="4" type="ORF">GM418_13830</name>
</gene>
<keyword evidence="5" id="KW-1185">Reference proteome</keyword>
<reference evidence="4 5" key="1">
    <citation type="submission" date="2019-11" db="EMBL/GenBank/DDBJ databases">
        <authorList>
            <person name="Zheng R.K."/>
            <person name="Sun C.M."/>
        </authorList>
    </citation>
    <scope>NUCLEOTIDE SEQUENCE [LARGE SCALE GENOMIC DNA]</scope>
    <source>
        <strain evidence="4 5">WC007</strain>
    </source>
</reference>
<accession>A0A6I6JP10</accession>
<feature type="modified residue" description="4-aspartylphosphate" evidence="1">
    <location>
        <position position="54"/>
    </location>
</feature>
<evidence type="ECO:0000313" key="5">
    <source>
        <dbReference type="Proteomes" id="UP000428260"/>
    </source>
</evidence>
<evidence type="ECO:0000259" key="3">
    <source>
        <dbReference type="PROSITE" id="PS50930"/>
    </source>
</evidence>
<dbReference type="RefSeq" id="WP_158867272.1">
    <property type="nucleotide sequence ID" value="NZ_CP046401.1"/>
</dbReference>
<dbReference type="Gene3D" id="3.40.50.2300">
    <property type="match status" value="1"/>
</dbReference>
<feature type="domain" description="Response regulatory" evidence="2">
    <location>
        <begin position="3"/>
        <end position="114"/>
    </location>
</feature>
<dbReference type="InterPro" id="IPR051271">
    <property type="entry name" value="2C-system_Tx_regulators"/>
</dbReference>
<feature type="domain" description="HTH LytTR-type" evidence="3">
    <location>
        <begin position="134"/>
        <end position="232"/>
    </location>
</feature>
<evidence type="ECO:0000259" key="2">
    <source>
        <dbReference type="PROSITE" id="PS50110"/>
    </source>
</evidence>
<dbReference type="PANTHER" id="PTHR45526">
    <property type="entry name" value="TRANSCRIPTIONAL REGULATORY PROTEIN DPIA"/>
    <property type="match status" value="1"/>
</dbReference>
<evidence type="ECO:0000313" key="4">
    <source>
        <dbReference type="EMBL" id="QGY44706.1"/>
    </source>
</evidence>
<name>A0A6I6JP10_9BACT</name>
<dbReference type="GO" id="GO:0003677">
    <property type="term" value="F:DNA binding"/>
    <property type="evidence" value="ECO:0007669"/>
    <property type="project" value="InterPro"/>
</dbReference>
<protein>
    <submittedName>
        <fullName evidence="4">Response regulator</fullName>
    </submittedName>
</protein>
<proteinExistence type="predicted"/>
<dbReference type="FunFam" id="3.40.50.2300:FF:000051">
    <property type="entry name" value="Two-component response regulator yehT"/>
    <property type="match status" value="1"/>
</dbReference>
<dbReference type="PROSITE" id="PS50110">
    <property type="entry name" value="RESPONSE_REGULATORY"/>
    <property type="match status" value="1"/>
</dbReference>
<dbReference type="GO" id="GO:0000156">
    <property type="term" value="F:phosphorelay response regulator activity"/>
    <property type="evidence" value="ECO:0007669"/>
    <property type="project" value="TreeGrafter"/>
</dbReference>
<keyword evidence="1" id="KW-0597">Phosphoprotein</keyword>
<dbReference type="InterPro" id="IPR011006">
    <property type="entry name" value="CheY-like_superfamily"/>
</dbReference>
<dbReference type="SMART" id="SM00850">
    <property type="entry name" value="LytTR"/>
    <property type="match status" value="1"/>
</dbReference>
<dbReference type="PANTHER" id="PTHR45526:SF1">
    <property type="entry name" value="TRANSCRIPTIONAL REGULATORY PROTEIN DCUR-RELATED"/>
    <property type="match status" value="1"/>
</dbReference>
<dbReference type="Pfam" id="PF04397">
    <property type="entry name" value="LytTR"/>
    <property type="match status" value="1"/>
</dbReference>
<dbReference type="Proteomes" id="UP000428260">
    <property type="component" value="Chromosome"/>
</dbReference>
<dbReference type="Pfam" id="PF00072">
    <property type="entry name" value="Response_reg"/>
    <property type="match status" value="1"/>
</dbReference>